<sequence length="244" mass="27811">MAVFSRRHHPAIPRLRSRSTDQTAALKTERHPRSGHSLKVATSILANIRRIPQRRTRRNAIVDDGSQLTLQKLPNDVMLMVMKELDVPSRISLSLTNKLFAERVQMVSTVLNDRASIVKFHARCPSGACLYANHISDRRILLLQLHKWMPRGYRLCWKCQRYSKIKGTKWHCTTRVNFAGLGRLNIHAINQLGLWKVFCHDKCLPSGRELSKWVWETKGASGGFARFTGSPERPSGGELYDAGF</sequence>
<protein>
    <recommendedName>
        <fullName evidence="2">F-box domain-containing protein</fullName>
    </recommendedName>
</protein>
<dbReference type="VEuPathDB" id="FungiDB:Z518_05079"/>
<accession>A0A0D2FXT5</accession>
<dbReference type="GeneID" id="25293150"/>
<dbReference type="Pfam" id="PF00646">
    <property type="entry name" value="F-box"/>
    <property type="match status" value="1"/>
</dbReference>
<dbReference type="AlphaFoldDB" id="A0A0D2FXT5"/>
<dbReference type="InterPro" id="IPR001810">
    <property type="entry name" value="F-box_dom"/>
</dbReference>
<feature type="region of interest" description="Disordered" evidence="1">
    <location>
        <begin position="1"/>
        <end position="35"/>
    </location>
</feature>
<evidence type="ECO:0000256" key="1">
    <source>
        <dbReference type="SAM" id="MobiDB-lite"/>
    </source>
</evidence>
<feature type="domain" description="F-box" evidence="2">
    <location>
        <begin position="67"/>
        <end position="114"/>
    </location>
</feature>
<dbReference type="EMBL" id="KN847477">
    <property type="protein sequence ID" value="KIX07102.1"/>
    <property type="molecule type" value="Genomic_DNA"/>
</dbReference>
<evidence type="ECO:0000259" key="2">
    <source>
        <dbReference type="PROSITE" id="PS50181"/>
    </source>
</evidence>
<dbReference type="SUPFAM" id="SSF81383">
    <property type="entry name" value="F-box domain"/>
    <property type="match status" value="1"/>
</dbReference>
<evidence type="ECO:0000313" key="3">
    <source>
        <dbReference type="EMBL" id="KIX07102.1"/>
    </source>
</evidence>
<keyword evidence="4" id="KW-1185">Reference proteome</keyword>
<gene>
    <name evidence="3" type="ORF">Z518_05079</name>
</gene>
<dbReference type="PROSITE" id="PS50181">
    <property type="entry name" value="FBOX"/>
    <property type="match status" value="1"/>
</dbReference>
<dbReference type="Proteomes" id="UP000053617">
    <property type="component" value="Unassembled WGS sequence"/>
</dbReference>
<name>A0A0D2FXT5_9EURO</name>
<dbReference type="HOGENOM" id="CLU_087645_0_0_1"/>
<dbReference type="RefSeq" id="XP_013274238.1">
    <property type="nucleotide sequence ID" value="XM_013418784.1"/>
</dbReference>
<evidence type="ECO:0000313" key="4">
    <source>
        <dbReference type="Proteomes" id="UP000053617"/>
    </source>
</evidence>
<proteinExistence type="predicted"/>
<reference evidence="3 4" key="1">
    <citation type="submission" date="2015-01" db="EMBL/GenBank/DDBJ databases">
        <title>The Genome Sequence of Rhinocladiella mackenzie CBS 650.93.</title>
        <authorList>
            <consortium name="The Broad Institute Genomics Platform"/>
            <person name="Cuomo C."/>
            <person name="de Hoog S."/>
            <person name="Gorbushina A."/>
            <person name="Stielow B."/>
            <person name="Teixiera M."/>
            <person name="Abouelleil A."/>
            <person name="Chapman S.B."/>
            <person name="Priest M."/>
            <person name="Young S.K."/>
            <person name="Wortman J."/>
            <person name="Nusbaum C."/>
            <person name="Birren B."/>
        </authorList>
    </citation>
    <scope>NUCLEOTIDE SEQUENCE [LARGE SCALE GENOMIC DNA]</scope>
    <source>
        <strain evidence="3 4">CBS 650.93</strain>
    </source>
</reference>
<feature type="compositionally biased region" description="Basic residues" evidence="1">
    <location>
        <begin position="1"/>
        <end position="17"/>
    </location>
</feature>
<dbReference type="OrthoDB" id="4150768at2759"/>
<organism evidence="3 4">
    <name type="scientific">Rhinocladiella mackenziei CBS 650.93</name>
    <dbReference type="NCBI Taxonomy" id="1442369"/>
    <lineage>
        <taxon>Eukaryota</taxon>
        <taxon>Fungi</taxon>
        <taxon>Dikarya</taxon>
        <taxon>Ascomycota</taxon>
        <taxon>Pezizomycotina</taxon>
        <taxon>Eurotiomycetes</taxon>
        <taxon>Chaetothyriomycetidae</taxon>
        <taxon>Chaetothyriales</taxon>
        <taxon>Herpotrichiellaceae</taxon>
        <taxon>Rhinocladiella</taxon>
    </lineage>
</organism>
<dbReference type="InterPro" id="IPR036047">
    <property type="entry name" value="F-box-like_dom_sf"/>
</dbReference>